<dbReference type="SUPFAM" id="SSF51126">
    <property type="entry name" value="Pectin lyase-like"/>
    <property type="match status" value="2"/>
</dbReference>
<dbReference type="SUPFAM" id="SSF50978">
    <property type="entry name" value="WD40 repeat-like"/>
    <property type="match status" value="1"/>
</dbReference>
<dbReference type="RefSeq" id="XP_001016859.2">
    <property type="nucleotide sequence ID" value="XM_001016859.2"/>
</dbReference>
<feature type="transmembrane region" description="Helical" evidence="1">
    <location>
        <begin position="2303"/>
        <end position="2323"/>
    </location>
</feature>
<dbReference type="SUPFAM" id="SSF50998">
    <property type="entry name" value="Quinoprotein alcohol dehydrogenase-like"/>
    <property type="match status" value="1"/>
</dbReference>
<feature type="transmembrane region" description="Helical" evidence="1">
    <location>
        <begin position="2227"/>
        <end position="2251"/>
    </location>
</feature>
<organism evidence="3 4">
    <name type="scientific">Tetrahymena thermophila (strain SB210)</name>
    <dbReference type="NCBI Taxonomy" id="312017"/>
    <lineage>
        <taxon>Eukaryota</taxon>
        <taxon>Sar</taxon>
        <taxon>Alveolata</taxon>
        <taxon>Ciliophora</taxon>
        <taxon>Intramacronucleata</taxon>
        <taxon>Oligohymenophorea</taxon>
        <taxon>Hymenostomatida</taxon>
        <taxon>Tetrahymenina</taxon>
        <taxon>Tetrahymenidae</taxon>
        <taxon>Tetrahymena</taxon>
    </lineage>
</organism>
<evidence type="ECO:0000256" key="2">
    <source>
        <dbReference type="SAM" id="SignalP"/>
    </source>
</evidence>
<feature type="transmembrane region" description="Helical" evidence="1">
    <location>
        <begin position="1978"/>
        <end position="1998"/>
    </location>
</feature>
<proteinExistence type="predicted"/>
<accession>Q23J90</accession>
<dbReference type="GeneID" id="7836892"/>
<dbReference type="Proteomes" id="UP000009168">
    <property type="component" value="Unassembled WGS sequence"/>
</dbReference>
<keyword evidence="2" id="KW-0732">Signal</keyword>
<dbReference type="HOGENOM" id="CLU_001085_1_0_1"/>
<name>Q23J90_TETTS</name>
<dbReference type="InterPro" id="IPR011047">
    <property type="entry name" value="Quinoprotein_ADH-like_sf"/>
</dbReference>
<feature type="transmembrane region" description="Helical" evidence="1">
    <location>
        <begin position="2360"/>
        <end position="2381"/>
    </location>
</feature>
<gene>
    <name evidence="3" type="ORF">TTHERM_00490820</name>
</gene>
<keyword evidence="4" id="KW-1185">Reference proteome</keyword>
<dbReference type="InParanoid" id="Q23J90"/>
<feature type="signal peptide" evidence="2">
    <location>
        <begin position="1"/>
        <end position="19"/>
    </location>
</feature>
<protein>
    <submittedName>
        <fullName evidence="3">Transmembrane protein, putative</fullName>
    </submittedName>
</protein>
<sequence length="2480" mass="284465">MIIQYLSALLLSFILFIQAQNVQKCPQLRTYDNPKRDQSFYVKNFLRIPKTNILVINTSQWNYPISSIVYYYDMSSSSGEVINVIAPDFLIGEMYYNDQTQQLVIINQNNLIFADPYTLKSQQSFSFINISSLQLIQGTNYVILTSYYNVLQIFDFIQQQVVLLLDNTQILQTFSDNSQLYQYYSSFYQLSTGEYIIVTTNDRGIITWSVDLQNLTYSYNGYIQDSIVDQQGDGNKCFTKHPTQDIIFMGGKYLVVAAVKIIDIKKGVYQTLFKQSIYSYYLTDNTQNIVYDLSFSNGSYSHTLIINSQYYVFPIYLSANDDYSQMSISSYYWIQITCYFKLYKIQENPILIISSGTYITVFHYTTYQFYYYLYFGGDTLSRRFIRQDDINTDKYIFLYQNYLLLYDDGYFGQYDGNNQKPELSGNVRYQYGSFYSVKNLFDWYFIKSGEDGSNSFIFTFPIYPLSQQNTAIDITNSFGLTWASINQNLDPFSIQNKIYVALAFPNKANTENYLFQLINCQSTTERYFLTSNQSDVTSIQTAFAIASLDDPQNLELIGVDNNGTVYIWDLSTPNYEFKFSYNFSICKNSQIGDIFNINGFKRIIMSCDDNKVYALDYLSGNYQYLAKLTSQPLALRAFSKPQLIALGDFNSGEALIFKLNQNSKLFDFFLQLQSKKIQDKLIYIEMLSDYTLWIQYTDRNLFYSIQDCLSNSTLCTQCTQQYYFNTTNQFDVNAVYGAGAVDNPYTTSDNFLTAMIKAQYYKQIVSGVSDMSVNIYINPDNEYNLNPNLMNFDFNSIISLFFLSSKYGTYASLNYQGVMKFNNYNQITIQDMIINFTLNQQINQCGIIFQNIGQNAIINNIQLKNLNISLSQINCQSIQVDSTQLIIQKYNLSNEDFSYHQSIIAAFNSSYIQIYNLSLINCTLGNQFSILQQQSNIQANVNNLLISQNTCFQKSDEDDKNQISILFQAGLFAVSNMQMNNNTICMKSIFSTVATVDQVNQTFQFTNISIANNKFQARTTYVFFDALYSMRSSPSHQLILQNLDFDSNFLIKNSSFDLDSAQLFETYKIATLNAQNITMKNNLNIQFGLIQIANTVNISLFSCLSDKKYFDQVLNIATSGCFSLSEIYQTIITQNKLYSMRVQDINLISLENNSVLQATLQIFDSNFTDLILYQQGKNTQSIPIQISTTYNIEIQINNCNFQNILLQSIQYTQTYSSIALWIVNYQGSVLIKKSYFLDSYSNSQYGFAYIETSQLSMDQINFSNSTFINNQSLTLYNSIGCMVYAKAENISITNCNFSKATASKGGFLYLVSSAEILNLQFNNVYFTEGYASVDASAIFIDTSGQKLNFSCLNCSFSNLFTLPLLSSAIQLQQYQQSSVYAIYQITFDGGLIYNIQGVSDNYFISLQSSEIQFFNIIQKNNQPFQSDSLPYIFYQGYQNKQQSTLIKLTNSQVQLKNCTISDLSVKNLDSNIPLLIQSQNSTVQIFNSSISDCSYVKNFINIQGGSILLDSAKFLNINQQSSNRILSELKETQPSKDSTSLIMLQNSQIYIQNNCIFYELNCQSCNGVIQLQNGNLNIDNSIFNQTRNQFGGFFFINGLQGKNSISNSIFYKCQSQYDGGAMYIQSQYTNAFQLNIDKSIFQNNTSINGKGGAIFIYSENLNPPNSSALISESIFVSNFAQIAGAIYQQNISAQLTKNQFEGNVGYIYGSNLISYASKLNLVNLEQFLTLNKGKQNQSIEIMEFRSGGSLKDIQFQLTNEQNECIIPITYEEIQSYKIQVKVNPHTQNIQSYQLSGDEQVSFNQTSQSFSFSQLTVVGTPNSSVILQFYSDQIYTLNKQTNLYEQNYTFDVNVYFRDCISGEQKTQYNLLIQCDICKKGQYSFNVQQCQECPKGAECLGGDQIVTNYGYWRRSGDVAIILSCENQESNCVGGSFGNNICYEGHIGALCEECDIEGQFWGEKYSKTAKYSCALCSKMQYNSWIIVALTFWTLCSMLIAIRGNISSLKIEAAQLAIKRTVMNIRNRGISQITDNQINKSLNASQIQKNVTQQFQRQITISQKNKNANFEQKQADSMKQSICIKMFTNYFQIVGSIATFNLTIPSGIFELPQSVGNPIKQTMSSLDCLLVKIETEIPIIFFRMIFSQIIPILYLIIFFLGLLVYHYWINKKKEAFPIQSISTASMFLIIYTQPDIVAQIIALLSCRNIGDKSYILSNVSFECYTSQHIKYILAIVLPLLIIWLFILPITLFVLLKKNQDQLESTKIKLKYGFLYIEYKNQAFYWEFVKMVEKITIILSLNFYSQMIIIKGILVFLSITLYGILTIMVKPYKEEEINQIDINSTIVCSITVLLGIFIYQNPFPYFYYPSFGIILLINSIFIISVLKEIIYNYYLLFKQVIKNLIVKLSVKIHLLKRFTQTENNTKKLNPEIKAKIKRAFQRYLDMNIEQRKQFFIKVLETQLSKILLINQMCILNKKSQKLKQT</sequence>
<keyword evidence="1" id="KW-0472">Membrane</keyword>
<dbReference type="PANTHER" id="PTHR11319:SF35">
    <property type="entry name" value="OUTER MEMBRANE PROTEIN PMPC-RELATED"/>
    <property type="match status" value="1"/>
</dbReference>
<dbReference type="EMBL" id="GG662691">
    <property type="protein sequence ID" value="EAR96614.2"/>
    <property type="molecule type" value="Genomic_DNA"/>
</dbReference>
<evidence type="ECO:0000313" key="4">
    <source>
        <dbReference type="Proteomes" id="UP000009168"/>
    </source>
</evidence>
<evidence type="ECO:0000256" key="1">
    <source>
        <dbReference type="SAM" id="Phobius"/>
    </source>
</evidence>
<keyword evidence="1" id="KW-1133">Transmembrane helix</keyword>
<keyword evidence="1 3" id="KW-0812">Transmembrane</keyword>
<feature type="transmembrane region" description="Helical" evidence="1">
    <location>
        <begin position="2145"/>
        <end position="2164"/>
    </location>
</feature>
<dbReference type="eggNOG" id="ENOG502R2EU">
    <property type="taxonomic scope" value="Eukaryota"/>
</dbReference>
<dbReference type="PANTHER" id="PTHR11319">
    <property type="entry name" value="G PROTEIN-COUPLED RECEPTOR-RELATED"/>
    <property type="match status" value="1"/>
</dbReference>
<dbReference type="KEGG" id="tet:TTHERM_00490820"/>
<evidence type="ECO:0000313" key="3">
    <source>
        <dbReference type="EMBL" id="EAR96614.2"/>
    </source>
</evidence>
<feature type="transmembrane region" description="Helical" evidence="1">
    <location>
        <begin position="2335"/>
        <end position="2354"/>
    </location>
</feature>
<dbReference type="InterPro" id="IPR011050">
    <property type="entry name" value="Pectin_lyase_fold/virulence"/>
</dbReference>
<reference evidence="4" key="1">
    <citation type="journal article" date="2006" name="PLoS Biol.">
        <title>Macronuclear genome sequence of the ciliate Tetrahymena thermophila, a model eukaryote.</title>
        <authorList>
            <person name="Eisen J.A."/>
            <person name="Coyne R.S."/>
            <person name="Wu M."/>
            <person name="Wu D."/>
            <person name="Thiagarajan M."/>
            <person name="Wortman J.R."/>
            <person name="Badger J.H."/>
            <person name="Ren Q."/>
            <person name="Amedeo P."/>
            <person name="Jones K.M."/>
            <person name="Tallon L.J."/>
            <person name="Delcher A.L."/>
            <person name="Salzberg S.L."/>
            <person name="Silva J.C."/>
            <person name="Haas B.J."/>
            <person name="Majoros W.H."/>
            <person name="Farzad M."/>
            <person name="Carlton J.M."/>
            <person name="Smith R.K. Jr."/>
            <person name="Garg J."/>
            <person name="Pearlman R.E."/>
            <person name="Karrer K.M."/>
            <person name="Sun L."/>
            <person name="Manning G."/>
            <person name="Elde N.C."/>
            <person name="Turkewitz A.P."/>
            <person name="Asai D.J."/>
            <person name="Wilkes D.E."/>
            <person name="Wang Y."/>
            <person name="Cai H."/>
            <person name="Collins K."/>
            <person name="Stewart B.A."/>
            <person name="Lee S.R."/>
            <person name="Wilamowska K."/>
            <person name="Weinberg Z."/>
            <person name="Ruzzo W.L."/>
            <person name="Wloga D."/>
            <person name="Gaertig J."/>
            <person name="Frankel J."/>
            <person name="Tsao C.-C."/>
            <person name="Gorovsky M.A."/>
            <person name="Keeling P.J."/>
            <person name="Waller R.F."/>
            <person name="Patron N.J."/>
            <person name="Cherry J.M."/>
            <person name="Stover N.A."/>
            <person name="Krieger C.J."/>
            <person name="del Toro C."/>
            <person name="Ryder H.F."/>
            <person name="Williamson S.C."/>
            <person name="Barbeau R.A."/>
            <person name="Hamilton E.P."/>
            <person name="Orias E."/>
        </authorList>
    </citation>
    <scope>NUCLEOTIDE SEQUENCE [LARGE SCALE GENOMIC DNA]</scope>
    <source>
        <strain evidence="4">SB210</strain>
    </source>
</reference>
<dbReference type="InterPro" id="IPR036322">
    <property type="entry name" value="WD40_repeat_dom_sf"/>
</dbReference>
<feature type="chain" id="PRO_5004201669" evidence="2">
    <location>
        <begin position="20"/>
        <end position="2480"/>
    </location>
</feature>